<feature type="region of interest" description="Disordered" evidence="4">
    <location>
        <begin position="32"/>
        <end position="59"/>
    </location>
</feature>
<evidence type="ECO:0000256" key="2">
    <source>
        <dbReference type="ARBA" id="ARBA00022729"/>
    </source>
</evidence>
<dbReference type="Proteomes" id="UP001501074">
    <property type="component" value="Unassembled WGS sequence"/>
</dbReference>
<feature type="chain" id="PRO_5046453235" evidence="5">
    <location>
        <begin position="36"/>
        <end position="528"/>
    </location>
</feature>
<evidence type="ECO:0000256" key="1">
    <source>
        <dbReference type="ARBA" id="ARBA00010088"/>
    </source>
</evidence>
<evidence type="ECO:0000259" key="7">
    <source>
        <dbReference type="Pfam" id="PF08386"/>
    </source>
</evidence>
<dbReference type="PROSITE" id="PS51257">
    <property type="entry name" value="PROKAR_LIPOPROTEIN"/>
    <property type="match status" value="1"/>
</dbReference>
<accession>A0ABP7AHA1</accession>
<dbReference type="InterPro" id="IPR029058">
    <property type="entry name" value="AB_hydrolase_fold"/>
</dbReference>
<dbReference type="InterPro" id="IPR000073">
    <property type="entry name" value="AB_hydrolase_1"/>
</dbReference>
<name>A0ABP7AHA1_9ACTN</name>
<dbReference type="GO" id="GO:0016787">
    <property type="term" value="F:hydrolase activity"/>
    <property type="evidence" value="ECO:0007669"/>
    <property type="project" value="UniProtKB-KW"/>
</dbReference>
<feature type="compositionally biased region" description="Polar residues" evidence="4">
    <location>
        <begin position="32"/>
        <end position="46"/>
    </location>
</feature>
<feature type="domain" description="Peptidase S33 tripeptidyl aminopeptidase-like C-terminal" evidence="7">
    <location>
        <begin position="433"/>
        <end position="527"/>
    </location>
</feature>
<proteinExistence type="inferred from homology"/>
<dbReference type="RefSeq" id="WP_231483920.1">
    <property type="nucleotide sequence ID" value="NZ_BAAAZO010000011.1"/>
</dbReference>
<evidence type="ECO:0000256" key="5">
    <source>
        <dbReference type="SAM" id="SignalP"/>
    </source>
</evidence>
<comment type="caution">
    <text evidence="8">The sequence shown here is derived from an EMBL/GenBank/DDBJ whole genome shotgun (WGS) entry which is preliminary data.</text>
</comment>
<dbReference type="InterPro" id="IPR051601">
    <property type="entry name" value="Serine_prot/Carboxylest_S33"/>
</dbReference>
<keyword evidence="2 5" id="KW-0732">Signal</keyword>
<dbReference type="SUPFAM" id="SSF53474">
    <property type="entry name" value="alpha/beta-Hydrolases"/>
    <property type="match status" value="1"/>
</dbReference>
<keyword evidence="3 8" id="KW-0378">Hydrolase</keyword>
<gene>
    <name evidence="8" type="ORF">GCM10022223_58620</name>
</gene>
<comment type="similarity">
    <text evidence="1">Belongs to the peptidase S33 family.</text>
</comment>
<evidence type="ECO:0000313" key="8">
    <source>
        <dbReference type="EMBL" id="GAA3632637.1"/>
    </source>
</evidence>
<evidence type="ECO:0000313" key="9">
    <source>
        <dbReference type="Proteomes" id="UP001501074"/>
    </source>
</evidence>
<reference evidence="9" key="1">
    <citation type="journal article" date="2019" name="Int. J. Syst. Evol. Microbiol.">
        <title>The Global Catalogue of Microorganisms (GCM) 10K type strain sequencing project: providing services to taxonomists for standard genome sequencing and annotation.</title>
        <authorList>
            <consortium name="The Broad Institute Genomics Platform"/>
            <consortium name="The Broad Institute Genome Sequencing Center for Infectious Disease"/>
            <person name="Wu L."/>
            <person name="Ma J."/>
        </authorList>
    </citation>
    <scope>NUCLEOTIDE SEQUENCE [LARGE SCALE GENOMIC DNA]</scope>
    <source>
        <strain evidence="9">JCM 16902</strain>
    </source>
</reference>
<dbReference type="EMBL" id="BAAAZO010000011">
    <property type="protein sequence ID" value="GAA3632637.1"/>
    <property type="molecule type" value="Genomic_DNA"/>
</dbReference>
<dbReference type="Pfam" id="PF08386">
    <property type="entry name" value="Abhydrolase_4"/>
    <property type="match status" value="1"/>
</dbReference>
<dbReference type="Pfam" id="PF00561">
    <property type="entry name" value="Abhydrolase_1"/>
    <property type="match status" value="1"/>
</dbReference>
<dbReference type="PANTHER" id="PTHR43248">
    <property type="entry name" value="2-SUCCINYL-6-HYDROXY-2,4-CYCLOHEXADIENE-1-CARBOXYLATE SYNTHASE"/>
    <property type="match status" value="1"/>
</dbReference>
<sequence length="528" mass="56178">MFRSDRREHRPAVRSLILLTVALLGTASCSFPSSGSDGGSTATPTALPSPGEVPSGVTDPATDAQYSKFYDQKVTWSDCGDGFTCMKYEVPTDWDDPTGETIHISVNRLPASGDNPIGSMLVNPGGPGVSGLDYAKVARQAFGQSILRSYAVVGFDPRGVGESDPVKCYDNQQYDKYTSSESTPDDQAEIDAAVAGSKDFAAACQANTNHDLLEHVDTLSTIKDMDVLRALLGDQVLSYHGASYGTYLGAWYAESFPWRVGRMTLDGAIDPSTTAEEYVAGQAEGFSRALRAYVTDCQDGGDCPLRGSVDDGLNQLATLVDRTDSSALDTGDPARPLTQALMLTGIAQALYAQQLWPMLTTGLTQAVSGDGSGLLTLADAYLERTDNGSYGQTLAANPAIFCLDVPETRTPDQIAEAAEKLNKQFPPLGGSIGWGGLGCSQWPYKAVMERKELHAQGAAPILVLGTVDDPATPYEWAQALSSQLDSGHLLTWQGTVHTAYRQGSTCVDEKVEDYMLTGALPPDGTTCK</sequence>
<evidence type="ECO:0000259" key="6">
    <source>
        <dbReference type="Pfam" id="PF00561"/>
    </source>
</evidence>
<dbReference type="InterPro" id="IPR013595">
    <property type="entry name" value="Pept_S33_TAP-like_C"/>
</dbReference>
<evidence type="ECO:0000256" key="3">
    <source>
        <dbReference type="ARBA" id="ARBA00022801"/>
    </source>
</evidence>
<keyword evidence="9" id="KW-1185">Reference proteome</keyword>
<evidence type="ECO:0000256" key="4">
    <source>
        <dbReference type="SAM" id="MobiDB-lite"/>
    </source>
</evidence>
<dbReference type="Gene3D" id="3.40.50.1820">
    <property type="entry name" value="alpha/beta hydrolase"/>
    <property type="match status" value="1"/>
</dbReference>
<protein>
    <submittedName>
        <fullName evidence="8">Alpha/beta hydrolase</fullName>
    </submittedName>
</protein>
<feature type="signal peptide" evidence="5">
    <location>
        <begin position="1"/>
        <end position="35"/>
    </location>
</feature>
<organism evidence="8 9">
    <name type="scientific">Kineosporia mesophila</name>
    <dbReference type="NCBI Taxonomy" id="566012"/>
    <lineage>
        <taxon>Bacteria</taxon>
        <taxon>Bacillati</taxon>
        <taxon>Actinomycetota</taxon>
        <taxon>Actinomycetes</taxon>
        <taxon>Kineosporiales</taxon>
        <taxon>Kineosporiaceae</taxon>
        <taxon>Kineosporia</taxon>
    </lineage>
</organism>
<feature type="domain" description="AB hydrolase-1" evidence="6">
    <location>
        <begin position="120"/>
        <end position="307"/>
    </location>
</feature>
<dbReference type="PANTHER" id="PTHR43248:SF29">
    <property type="entry name" value="TRIPEPTIDYL AMINOPEPTIDASE"/>
    <property type="match status" value="1"/>
</dbReference>